<keyword evidence="3" id="KW-1185">Reference proteome</keyword>
<protein>
    <submittedName>
        <fullName evidence="2">Uncharacterized protein</fullName>
    </submittedName>
</protein>
<gene>
    <name evidence="2" type="ORF">U6N30_12000</name>
</gene>
<evidence type="ECO:0000313" key="2">
    <source>
        <dbReference type="EMBL" id="WRL66146.1"/>
    </source>
</evidence>
<dbReference type="EMBL" id="CP141261">
    <property type="protein sequence ID" value="WRL66146.1"/>
    <property type="molecule type" value="Genomic_DNA"/>
</dbReference>
<evidence type="ECO:0000313" key="3">
    <source>
        <dbReference type="Proteomes" id="UP001324287"/>
    </source>
</evidence>
<dbReference type="Proteomes" id="UP001324287">
    <property type="component" value="Chromosome"/>
</dbReference>
<proteinExistence type="predicted"/>
<organism evidence="2 3">
    <name type="scientific">Blastococcus brunescens</name>
    <dbReference type="NCBI Taxonomy" id="1564165"/>
    <lineage>
        <taxon>Bacteria</taxon>
        <taxon>Bacillati</taxon>
        <taxon>Actinomycetota</taxon>
        <taxon>Actinomycetes</taxon>
        <taxon>Geodermatophilales</taxon>
        <taxon>Geodermatophilaceae</taxon>
        <taxon>Blastococcus</taxon>
    </lineage>
</organism>
<evidence type="ECO:0000256" key="1">
    <source>
        <dbReference type="SAM" id="MobiDB-lite"/>
    </source>
</evidence>
<name>A0ABZ1B5S5_9ACTN</name>
<reference evidence="2 3" key="1">
    <citation type="submission" date="2023-12" db="EMBL/GenBank/DDBJ databases">
        <title>Blastococcus brunescens sp. nov., an actonobacterium isolated from sandstone collected in sahara desert.</title>
        <authorList>
            <person name="Gtari M."/>
            <person name="Ghodhbane F."/>
        </authorList>
    </citation>
    <scope>NUCLEOTIDE SEQUENCE [LARGE SCALE GENOMIC DNA]</scope>
    <source>
        <strain evidence="2 3">BMG 8361</strain>
    </source>
</reference>
<accession>A0ABZ1B5S5</accession>
<dbReference type="RefSeq" id="WP_324277463.1">
    <property type="nucleotide sequence ID" value="NZ_CP141261.1"/>
</dbReference>
<feature type="region of interest" description="Disordered" evidence="1">
    <location>
        <begin position="27"/>
        <end position="50"/>
    </location>
</feature>
<sequence>MQMGVYLRPKTFKERFDYVVDLFPCSASDAGPRRVPSPAASGRWSPWGGH</sequence>